<feature type="region of interest" description="Interaction with DNA" evidence="8">
    <location>
        <begin position="187"/>
        <end position="192"/>
    </location>
</feature>
<comment type="similarity">
    <text evidence="2 8">Belongs to the type IA topoisomerase family.</text>
</comment>
<dbReference type="CDD" id="cd00186">
    <property type="entry name" value="TOP1Ac"/>
    <property type="match status" value="1"/>
</dbReference>
<comment type="caution">
    <text evidence="8">Lacks conserved residue(s) required for the propagation of feature annotation.</text>
</comment>
<dbReference type="InterPro" id="IPR013825">
    <property type="entry name" value="Topo_IA_cen_sub2"/>
</dbReference>
<feature type="site" description="Interaction with DNA" evidence="8">
    <location>
        <position position="61"/>
    </location>
</feature>
<dbReference type="GO" id="GO:0043597">
    <property type="term" value="C:cytoplasmic replication fork"/>
    <property type="evidence" value="ECO:0007669"/>
    <property type="project" value="TreeGrafter"/>
</dbReference>
<dbReference type="NCBIfam" id="NF005829">
    <property type="entry name" value="PRK07726.1"/>
    <property type="match status" value="1"/>
</dbReference>
<evidence type="ECO:0000256" key="3">
    <source>
        <dbReference type="ARBA" id="ARBA00022723"/>
    </source>
</evidence>
<feature type="domain" description="Topo IA-type catalytic" evidence="10">
    <location>
        <begin position="153"/>
        <end position="583"/>
    </location>
</feature>
<dbReference type="GO" id="GO:0006281">
    <property type="term" value="P:DNA repair"/>
    <property type="evidence" value="ECO:0007669"/>
    <property type="project" value="TreeGrafter"/>
</dbReference>
<dbReference type="Gene3D" id="2.70.20.10">
    <property type="entry name" value="Topoisomerase I, domain 3"/>
    <property type="match status" value="1"/>
</dbReference>
<dbReference type="InterPro" id="IPR013824">
    <property type="entry name" value="Topo_IA_cen_sub1"/>
</dbReference>
<feature type="domain" description="Toprim" evidence="9">
    <location>
        <begin position="3"/>
        <end position="136"/>
    </location>
</feature>
<dbReference type="GO" id="GO:0003917">
    <property type="term" value="F:DNA topoisomerase type I (single strand cut, ATP-independent) activity"/>
    <property type="evidence" value="ECO:0007669"/>
    <property type="project" value="UniProtKB-UniRule"/>
</dbReference>
<dbReference type="PRINTS" id="PR00417">
    <property type="entry name" value="PRTPISMRASEI"/>
</dbReference>
<evidence type="ECO:0000313" key="11">
    <source>
        <dbReference type="EMBL" id="QUI23150.1"/>
    </source>
</evidence>
<dbReference type="InterPro" id="IPR000380">
    <property type="entry name" value="Topo_IA"/>
</dbReference>
<comment type="catalytic activity">
    <reaction evidence="1 8">
        <text>ATP-independent breakage of single-stranded DNA, followed by passage and rejoining.</text>
        <dbReference type="EC" id="5.6.2.1"/>
    </reaction>
</comment>
<dbReference type="AlphaFoldDB" id="A0A8J8MK51"/>
<dbReference type="PROSITE" id="PS50880">
    <property type="entry name" value="TOPRIM"/>
    <property type="match status" value="1"/>
</dbReference>
<dbReference type="GO" id="GO:0006310">
    <property type="term" value="P:DNA recombination"/>
    <property type="evidence" value="ECO:0007669"/>
    <property type="project" value="TreeGrafter"/>
</dbReference>
<protein>
    <recommendedName>
        <fullName evidence="8">DNA topoisomerase 3</fullName>
        <ecNumber evidence="8">5.6.2.1</ecNumber>
    </recommendedName>
    <alternativeName>
        <fullName evidence="8">DNA topoisomerase III</fullName>
    </alternativeName>
</protein>
<dbReference type="InterPro" id="IPR013826">
    <property type="entry name" value="Topo_IA_cen_sub3"/>
</dbReference>
<evidence type="ECO:0000259" key="9">
    <source>
        <dbReference type="PROSITE" id="PS50880"/>
    </source>
</evidence>
<dbReference type="GO" id="GO:0003677">
    <property type="term" value="F:DNA binding"/>
    <property type="evidence" value="ECO:0007669"/>
    <property type="project" value="UniProtKB-KW"/>
</dbReference>
<dbReference type="Pfam" id="PF01131">
    <property type="entry name" value="Topoisom_bac"/>
    <property type="match status" value="1"/>
</dbReference>
<gene>
    <name evidence="8" type="primary">topB</name>
    <name evidence="11" type="ORF">HZI73_13005</name>
</gene>
<dbReference type="HAMAP" id="MF_00953">
    <property type="entry name" value="Topoisom_3_prok"/>
    <property type="match status" value="1"/>
</dbReference>
<dbReference type="SMART" id="SM00436">
    <property type="entry name" value="TOP1Bc"/>
    <property type="match status" value="1"/>
</dbReference>
<dbReference type="InterPro" id="IPR034144">
    <property type="entry name" value="TOPRIM_TopoIII"/>
</dbReference>
<feature type="active site" description="O-(5'-phospho-DNA)-tyrosine intermediate" evidence="8">
    <location>
        <position position="309"/>
    </location>
</feature>
<dbReference type="Pfam" id="PF01751">
    <property type="entry name" value="Toprim"/>
    <property type="match status" value="1"/>
</dbReference>
<evidence type="ECO:0000313" key="12">
    <source>
        <dbReference type="Proteomes" id="UP000683246"/>
    </source>
</evidence>
<dbReference type="KEGG" id="vpy:HZI73_13005"/>
<feature type="site" description="Interaction with DNA" evidence="8">
    <location>
        <position position="311"/>
    </location>
</feature>
<dbReference type="NCBIfam" id="TIGR01056">
    <property type="entry name" value="topB"/>
    <property type="match status" value="1"/>
</dbReference>
<evidence type="ECO:0000256" key="1">
    <source>
        <dbReference type="ARBA" id="ARBA00000213"/>
    </source>
</evidence>
<dbReference type="InterPro" id="IPR013497">
    <property type="entry name" value="Topo_IA_cen"/>
</dbReference>
<evidence type="ECO:0000256" key="4">
    <source>
        <dbReference type="ARBA" id="ARBA00022842"/>
    </source>
</evidence>
<dbReference type="EC" id="5.6.2.1" evidence="8"/>
<keyword evidence="5 8" id="KW-0799">Topoisomerase</keyword>
<dbReference type="RefSeq" id="WP_212698651.1">
    <property type="nucleotide sequence ID" value="NZ_CP058649.1"/>
</dbReference>
<dbReference type="PROSITE" id="PS52039">
    <property type="entry name" value="TOPO_IA_2"/>
    <property type="match status" value="1"/>
</dbReference>
<keyword evidence="12" id="KW-1185">Reference proteome</keyword>
<reference evidence="11" key="1">
    <citation type="submission" date="2020-07" db="EMBL/GenBank/DDBJ databases">
        <title>Vallitalea pronyensis genome.</title>
        <authorList>
            <person name="Postec A."/>
        </authorList>
    </citation>
    <scope>NUCLEOTIDE SEQUENCE</scope>
    <source>
        <strain evidence="11">FatNI3</strain>
    </source>
</reference>
<accession>A0A8J8MK51</accession>
<dbReference type="PROSITE" id="PS00396">
    <property type="entry name" value="TOPO_IA_1"/>
    <property type="match status" value="1"/>
</dbReference>
<comment type="function">
    <text evidence="8">Releases the supercoiling and torsional tension of DNA, which is introduced during the DNA replication and transcription, by transiently cleaving and rejoining one strand of the DNA duplex. Introduces a single-strand break via transesterification at a target site in duplex DNA. The scissile phosphodiester is attacked by the catalytic tyrosine of the enzyme, resulting in the formation of a DNA-(5'-phosphotyrosyl)-enzyme intermediate and the expulsion of a 3'-OH DNA strand. The free DNA strand then undergoes passage around the unbroken strand, thus removing DNA supercoils. Finally, in the religation step, the DNA 3'-OH attacks the covalent intermediate to expel the active-site tyrosine and restore the DNA phosphodiester backbone.</text>
</comment>
<keyword evidence="3 8" id="KW-0479">Metal-binding</keyword>
<feature type="site" description="Interaction with DNA" evidence="8">
    <location>
        <position position="168"/>
    </location>
</feature>
<dbReference type="Gene3D" id="1.10.290.10">
    <property type="entry name" value="Topoisomerase I, domain 4"/>
    <property type="match status" value="1"/>
</dbReference>
<dbReference type="SMART" id="SM00437">
    <property type="entry name" value="TOP1Ac"/>
    <property type="match status" value="1"/>
</dbReference>
<feature type="binding site" evidence="8">
    <location>
        <position position="105"/>
    </location>
    <ligand>
        <name>Mg(2+)</name>
        <dbReference type="ChEBI" id="CHEBI:18420"/>
        <note>catalytic</note>
    </ligand>
</feature>
<dbReference type="InterPro" id="IPR023405">
    <property type="entry name" value="Topo_IA_core_domain"/>
</dbReference>
<name>A0A8J8MK51_9FIRM</name>
<evidence type="ECO:0000256" key="6">
    <source>
        <dbReference type="ARBA" id="ARBA00023125"/>
    </source>
</evidence>
<dbReference type="PANTHER" id="PTHR11390:SF21">
    <property type="entry name" value="DNA TOPOISOMERASE 3-ALPHA"/>
    <property type="match status" value="1"/>
</dbReference>
<proteinExistence type="inferred from homology"/>
<evidence type="ECO:0000256" key="7">
    <source>
        <dbReference type="ARBA" id="ARBA00023235"/>
    </source>
</evidence>
<feature type="binding site" evidence="8">
    <location>
        <position position="9"/>
    </location>
    <ligand>
        <name>Mg(2+)</name>
        <dbReference type="ChEBI" id="CHEBI:18420"/>
        <note>catalytic</note>
    </ligand>
</feature>
<dbReference type="EMBL" id="CP058649">
    <property type="protein sequence ID" value="QUI23150.1"/>
    <property type="molecule type" value="Genomic_DNA"/>
</dbReference>
<evidence type="ECO:0000256" key="5">
    <source>
        <dbReference type="ARBA" id="ARBA00023029"/>
    </source>
</evidence>
<dbReference type="Proteomes" id="UP000683246">
    <property type="component" value="Chromosome"/>
</dbReference>
<keyword evidence="4 8" id="KW-0460">Magnesium</keyword>
<dbReference type="SMART" id="SM00493">
    <property type="entry name" value="TOPRIM"/>
    <property type="match status" value="1"/>
</dbReference>
<comment type="cofactor">
    <cofactor evidence="8">
        <name>Mg(2+)</name>
        <dbReference type="ChEBI" id="CHEBI:18420"/>
    </cofactor>
</comment>
<dbReference type="InterPro" id="IPR005738">
    <property type="entry name" value="TopoIII"/>
</dbReference>
<keyword evidence="6 8" id="KW-0238">DNA-binding</keyword>
<dbReference type="CDD" id="cd03362">
    <property type="entry name" value="TOPRIM_TopoIA_TopoIII"/>
    <property type="match status" value="1"/>
</dbReference>
<dbReference type="Gene3D" id="3.40.50.140">
    <property type="match status" value="1"/>
</dbReference>
<dbReference type="GO" id="GO:0000287">
    <property type="term" value="F:magnesium ion binding"/>
    <property type="evidence" value="ECO:0007669"/>
    <property type="project" value="UniProtKB-UniRule"/>
</dbReference>
<dbReference type="GO" id="GO:0006265">
    <property type="term" value="P:DNA topological change"/>
    <property type="evidence" value="ECO:0007669"/>
    <property type="project" value="UniProtKB-UniRule"/>
</dbReference>
<dbReference type="InterPro" id="IPR006171">
    <property type="entry name" value="TOPRIM_dom"/>
</dbReference>
<feature type="site" description="Interaction with DNA" evidence="8">
    <location>
        <position position="176"/>
    </location>
</feature>
<evidence type="ECO:0000256" key="8">
    <source>
        <dbReference type="HAMAP-Rule" id="MF_00953"/>
    </source>
</evidence>
<organism evidence="11 12">
    <name type="scientific">Vallitalea pronyensis</name>
    <dbReference type="NCBI Taxonomy" id="1348613"/>
    <lineage>
        <taxon>Bacteria</taxon>
        <taxon>Bacillati</taxon>
        <taxon>Bacillota</taxon>
        <taxon>Clostridia</taxon>
        <taxon>Lachnospirales</taxon>
        <taxon>Vallitaleaceae</taxon>
        <taxon>Vallitalea</taxon>
    </lineage>
</organism>
<sequence>MSKILVLAEKPSVGREIGRVLGCKQKADGVLIGPKYVVTWALGHLITLANPENYHERYKHWNMGDLPMLPEKMKLVVIKKTSKQYHTVKRWMMDKEIKEIVIATDAGREGELVARWIIEKANVRKPIKRLWISSQTDKAIQDGFKHLKDGKAYDNLYHSAVARSKADWYVGLNLTRALTCKHNVQLSAGRVQTPTLQMIVSREEAIRQFVPAKYYELKADSNHVTFNYLGKGGHARIFDEVKRDKLLALLRHQEGVVKSVETKTKKVPAPQAYDLTTLQIDANNKYGFSAKRTLKLMQQLYEHYKVVTYPRTDSKYISQDIVPTLKERLESITTKSYKGYARSLMQSSLHITNRFVDDKKVTDHHAIIPTEEVAFVNDMSGDERKIYELIVKRFLEVLSKPYVYEETKVKIAIKNECFGVTYKRTLDQGWKSIGDQKEEQSKQVVAFKSHEKVKISNIYYTEGLTTPPSRYTEATLLADMENPKKFVDEKAMQTTLSQVGGIGTVATRADIIEKLYNTYYIENKEGKLFPTLKGKQVVELVPPEMKSPLLTAKWEMTLTDISKGKAKESVFIDQIKTYTKKLVEQVKSDATTFKHDNITGEKCPDCGGYLLRVKNKNGEMLVCKDRECGYKRKVNQLTNARCPECHKKMIMVGEGDKKTFICQNCGFKEKLQAWNKRKQTANQKMDKRQVNQYMKKMKKEADKPLNNAFADSLSKFNFNKD</sequence>
<evidence type="ECO:0000256" key="2">
    <source>
        <dbReference type="ARBA" id="ARBA00009446"/>
    </source>
</evidence>
<dbReference type="InterPro" id="IPR003602">
    <property type="entry name" value="Topo_IA_DNA-bd_dom"/>
</dbReference>
<evidence type="ECO:0000259" key="10">
    <source>
        <dbReference type="PROSITE" id="PS52039"/>
    </source>
</evidence>
<dbReference type="InterPro" id="IPR003601">
    <property type="entry name" value="Topo_IA_2"/>
</dbReference>
<dbReference type="SUPFAM" id="SSF56712">
    <property type="entry name" value="Prokaryotic type I DNA topoisomerase"/>
    <property type="match status" value="1"/>
</dbReference>
<dbReference type="PANTHER" id="PTHR11390">
    <property type="entry name" value="PROKARYOTIC DNA TOPOISOMERASE"/>
    <property type="match status" value="1"/>
</dbReference>
<keyword evidence="7 8" id="KW-0413">Isomerase</keyword>
<dbReference type="InterPro" id="IPR023406">
    <property type="entry name" value="Topo_IA_AS"/>
</dbReference>
<dbReference type="Gene3D" id="1.10.460.10">
    <property type="entry name" value="Topoisomerase I, domain 2"/>
    <property type="match status" value="1"/>
</dbReference>